<evidence type="ECO:0000256" key="2">
    <source>
        <dbReference type="ARBA" id="ARBA00022730"/>
    </source>
</evidence>
<dbReference type="PANTHER" id="PTHR11831">
    <property type="entry name" value="30S 40S RIBOSOMAL PROTEIN"/>
    <property type="match status" value="1"/>
</dbReference>
<evidence type="ECO:0000256" key="6">
    <source>
        <dbReference type="ARBA" id="ARBA00035254"/>
    </source>
</evidence>
<evidence type="ECO:0000256" key="5">
    <source>
        <dbReference type="ARBA" id="ARBA00023274"/>
    </source>
</evidence>
<evidence type="ECO:0000313" key="10">
    <source>
        <dbReference type="EMBL" id="OHA90769.1"/>
    </source>
</evidence>
<protein>
    <recommendedName>
        <fullName evidence="6 7">Small ribosomal subunit protein uS4</fullName>
    </recommendedName>
</protein>
<dbReference type="PROSITE" id="PS50889">
    <property type="entry name" value="S4"/>
    <property type="match status" value="1"/>
</dbReference>
<comment type="caution">
    <text evidence="10">The sequence shown here is derived from an EMBL/GenBank/DDBJ whole genome shotgun (WGS) entry which is preliminary data.</text>
</comment>
<dbReference type="CDD" id="cd00165">
    <property type="entry name" value="S4"/>
    <property type="match status" value="1"/>
</dbReference>
<dbReference type="GO" id="GO:0015935">
    <property type="term" value="C:small ribosomal subunit"/>
    <property type="evidence" value="ECO:0007669"/>
    <property type="project" value="InterPro"/>
</dbReference>
<dbReference type="SMART" id="SM01390">
    <property type="entry name" value="Ribosomal_S4"/>
    <property type="match status" value="1"/>
</dbReference>
<evidence type="ECO:0000256" key="7">
    <source>
        <dbReference type="HAMAP-Rule" id="MF_01306"/>
    </source>
</evidence>
<evidence type="ECO:0000256" key="3">
    <source>
        <dbReference type="ARBA" id="ARBA00022884"/>
    </source>
</evidence>
<dbReference type="InterPro" id="IPR001912">
    <property type="entry name" value="Ribosomal_uS4_N"/>
</dbReference>
<dbReference type="GO" id="GO:0003735">
    <property type="term" value="F:structural constituent of ribosome"/>
    <property type="evidence" value="ECO:0007669"/>
    <property type="project" value="InterPro"/>
</dbReference>
<dbReference type="SMART" id="SM00363">
    <property type="entry name" value="S4"/>
    <property type="match status" value="1"/>
</dbReference>
<evidence type="ECO:0000259" key="9">
    <source>
        <dbReference type="SMART" id="SM01390"/>
    </source>
</evidence>
<comment type="similarity">
    <text evidence="1 7">Belongs to the universal ribosomal protein uS4 family.</text>
</comment>
<keyword evidence="4 7" id="KW-0689">Ribosomal protein</keyword>
<dbReference type="FunFam" id="3.10.290.10:FF:000001">
    <property type="entry name" value="30S ribosomal protein S4"/>
    <property type="match status" value="1"/>
</dbReference>
<keyword evidence="3 7" id="KW-0694">RNA-binding</keyword>
<evidence type="ECO:0000256" key="4">
    <source>
        <dbReference type="ARBA" id="ARBA00022980"/>
    </source>
</evidence>
<sequence length="202" mass="22733">MRIGPKYKIARRLGAPVFEKTQTPKYALSLARKERSDNKGRRKQKSEFGRELIEKQKARFSYGVGEKQFRNYVTKALRSPDPIQKLFGMLESRLDNVVYRAGLAKTRAQARQAANHGHIMINNARVTIPSILLSKGDVVSLCAGSATSPLFGEVGERMKTMAMPAWLKVDPTSRSLTVLGQPVYVEKESLFDLGVVIEFYNR</sequence>
<comment type="function">
    <text evidence="7">With S5 and S12 plays an important role in translational accuracy.</text>
</comment>
<organism evidence="10 11">
    <name type="scientific">Candidatus Zambryskibacteria bacterium RIFCSPHIGHO2_01_FULL_46_30</name>
    <dbReference type="NCBI Taxonomy" id="1802739"/>
    <lineage>
        <taxon>Bacteria</taxon>
        <taxon>Candidatus Zambryskiibacteriota</taxon>
    </lineage>
</organism>
<keyword evidence="2 7" id="KW-0699">rRNA-binding</keyword>
<dbReference type="HAMAP" id="MF_01306_B">
    <property type="entry name" value="Ribosomal_uS4_B"/>
    <property type="match status" value="1"/>
</dbReference>
<dbReference type="PANTHER" id="PTHR11831:SF4">
    <property type="entry name" value="SMALL RIBOSOMAL SUBUNIT PROTEIN US4M"/>
    <property type="match status" value="1"/>
</dbReference>
<dbReference type="GO" id="GO:0019843">
    <property type="term" value="F:rRNA binding"/>
    <property type="evidence" value="ECO:0007669"/>
    <property type="project" value="UniProtKB-UniRule"/>
</dbReference>
<feature type="domain" description="RNA-binding S4" evidence="8">
    <location>
        <begin position="92"/>
        <end position="153"/>
    </location>
</feature>
<dbReference type="Gene3D" id="3.10.290.10">
    <property type="entry name" value="RNA-binding S4 domain"/>
    <property type="match status" value="1"/>
</dbReference>
<dbReference type="AlphaFoldDB" id="A0A1G2T1R4"/>
<dbReference type="InterPro" id="IPR002942">
    <property type="entry name" value="S4_RNA-bd"/>
</dbReference>
<dbReference type="Gene3D" id="1.10.1050.10">
    <property type="entry name" value="Ribosomal Protein S4 Delta 41, Chain A, domain 1"/>
    <property type="match status" value="1"/>
</dbReference>
<evidence type="ECO:0000259" key="8">
    <source>
        <dbReference type="SMART" id="SM00363"/>
    </source>
</evidence>
<dbReference type="InterPro" id="IPR036986">
    <property type="entry name" value="S4_RNA-bd_sf"/>
</dbReference>
<evidence type="ECO:0000313" key="11">
    <source>
        <dbReference type="Proteomes" id="UP000177746"/>
    </source>
</evidence>
<dbReference type="NCBIfam" id="NF003717">
    <property type="entry name" value="PRK05327.1"/>
    <property type="match status" value="1"/>
</dbReference>
<feature type="domain" description="Small ribosomal subunit protein uS4 N-terminal" evidence="9">
    <location>
        <begin position="1"/>
        <end position="91"/>
    </location>
</feature>
<dbReference type="Proteomes" id="UP000177746">
    <property type="component" value="Unassembled WGS sequence"/>
</dbReference>
<dbReference type="Pfam" id="PF01479">
    <property type="entry name" value="S4"/>
    <property type="match status" value="1"/>
</dbReference>
<keyword evidence="5 7" id="KW-0687">Ribonucleoprotein</keyword>
<comment type="subunit">
    <text evidence="7">Part of the 30S ribosomal subunit. Contacts protein S5. The interaction surface between S4 and S5 is involved in control of translational fidelity.</text>
</comment>
<evidence type="ECO:0000256" key="1">
    <source>
        <dbReference type="ARBA" id="ARBA00007465"/>
    </source>
</evidence>
<dbReference type="EMBL" id="MHVI01000029">
    <property type="protein sequence ID" value="OHA90769.1"/>
    <property type="molecule type" value="Genomic_DNA"/>
</dbReference>
<gene>
    <name evidence="7" type="primary">rpsD</name>
    <name evidence="10" type="ORF">A2665_00635</name>
</gene>
<proteinExistence type="inferred from homology"/>
<accession>A0A1G2T1R4</accession>
<reference evidence="10 11" key="1">
    <citation type="journal article" date="2016" name="Nat. Commun.">
        <title>Thousands of microbial genomes shed light on interconnected biogeochemical processes in an aquifer system.</title>
        <authorList>
            <person name="Anantharaman K."/>
            <person name="Brown C.T."/>
            <person name="Hug L.A."/>
            <person name="Sharon I."/>
            <person name="Castelle C.J."/>
            <person name="Probst A.J."/>
            <person name="Thomas B.C."/>
            <person name="Singh A."/>
            <person name="Wilkins M.J."/>
            <person name="Karaoz U."/>
            <person name="Brodie E.L."/>
            <person name="Williams K.H."/>
            <person name="Hubbard S.S."/>
            <person name="Banfield J.F."/>
        </authorList>
    </citation>
    <scope>NUCLEOTIDE SEQUENCE [LARGE SCALE GENOMIC DNA]</scope>
</reference>
<dbReference type="SUPFAM" id="SSF55174">
    <property type="entry name" value="Alpha-L RNA-binding motif"/>
    <property type="match status" value="1"/>
</dbReference>
<comment type="function">
    <text evidence="7">One of the primary rRNA binding proteins, it binds directly to 16S rRNA where it nucleates assembly of the body of the 30S subunit.</text>
</comment>
<dbReference type="InterPro" id="IPR022801">
    <property type="entry name" value="Ribosomal_uS4"/>
</dbReference>
<dbReference type="Pfam" id="PF00163">
    <property type="entry name" value="Ribosomal_S4"/>
    <property type="match status" value="1"/>
</dbReference>
<dbReference type="GO" id="GO:0042274">
    <property type="term" value="P:ribosomal small subunit biogenesis"/>
    <property type="evidence" value="ECO:0007669"/>
    <property type="project" value="TreeGrafter"/>
</dbReference>
<name>A0A1G2T1R4_9BACT</name>
<dbReference type="GO" id="GO:0006412">
    <property type="term" value="P:translation"/>
    <property type="evidence" value="ECO:0007669"/>
    <property type="project" value="UniProtKB-UniRule"/>
</dbReference>
<dbReference type="InterPro" id="IPR005709">
    <property type="entry name" value="Ribosomal_uS4_bac-type"/>
</dbReference>